<reference evidence="13" key="1">
    <citation type="submission" date="2016-10" db="EMBL/GenBank/DDBJ databases">
        <authorList>
            <person name="Varghese N."/>
            <person name="Submissions S."/>
        </authorList>
    </citation>
    <scope>NUCLEOTIDE SEQUENCE [LARGE SCALE GENOMIC DNA]</scope>
    <source>
        <strain evidence="13">EPL6</strain>
    </source>
</reference>
<dbReference type="InterPro" id="IPR015422">
    <property type="entry name" value="PyrdxlP-dep_Trfase_small"/>
</dbReference>
<dbReference type="InterPro" id="IPR015424">
    <property type="entry name" value="PyrdxlP-dep_Trfase"/>
</dbReference>
<keyword evidence="6 12" id="KW-0808">Transferase</keyword>
<protein>
    <recommendedName>
        <fullName evidence="3">histidinol-phosphate transaminase</fullName>
        <ecNumber evidence="3">2.6.1.9</ecNumber>
    </recommendedName>
</protein>
<dbReference type="Gene3D" id="3.90.1150.10">
    <property type="entry name" value="Aspartate Aminotransferase, domain 1"/>
    <property type="match status" value="1"/>
</dbReference>
<feature type="region of interest" description="Disordered" evidence="10">
    <location>
        <begin position="126"/>
        <end position="151"/>
    </location>
</feature>
<keyword evidence="8" id="KW-0368">Histidine biosynthesis</keyword>
<dbReference type="EMBL" id="FNHP01000001">
    <property type="protein sequence ID" value="SDL96925.1"/>
    <property type="molecule type" value="Genomic_DNA"/>
</dbReference>
<evidence type="ECO:0000256" key="1">
    <source>
        <dbReference type="ARBA" id="ARBA00005011"/>
    </source>
</evidence>
<dbReference type="AlphaFoldDB" id="A0A1G9PFK5"/>
<evidence type="ECO:0000256" key="4">
    <source>
        <dbReference type="ARBA" id="ARBA00022576"/>
    </source>
</evidence>
<name>A0A1G9PFK5_9BURK</name>
<feature type="domain" description="Aminotransferase class I/classII large" evidence="11">
    <location>
        <begin position="25"/>
        <end position="118"/>
    </location>
</feature>
<evidence type="ECO:0000256" key="8">
    <source>
        <dbReference type="ARBA" id="ARBA00023102"/>
    </source>
</evidence>
<dbReference type="InterPro" id="IPR004839">
    <property type="entry name" value="Aminotransferase_I/II_large"/>
</dbReference>
<evidence type="ECO:0000256" key="2">
    <source>
        <dbReference type="ARBA" id="ARBA00007970"/>
    </source>
</evidence>
<dbReference type="STRING" id="1527607.SAMN05428957_101351"/>
<dbReference type="InterPro" id="IPR050106">
    <property type="entry name" value="HistidinolP_aminotransfase"/>
</dbReference>
<gene>
    <name evidence="12" type="ORF">SAMN05428957_101351</name>
</gene>
<evidence type="ECO:0000256" key="7">
    <source>
        <dbReference type="ARBA" id="ARBA00022898"/>
    </source>
</evidence>
<evidence type="ECO:0000256" key="10">
    <source>
        <dbReference type="SAM" id="MobiDB-lite"/>
    </source>
</evidence>
<dbReference type="GO" id="GO:0004400">
    <property type="term" value="F:histidinol-phosphate transaminase activity"/>
    <property type="evidence" value="ECO:0007669"/>
    <property type="project" value="UniProtKB-EC"/>
</dbReference>
<evidence type="ECO:0000259" key="11">
    <source>
        <dbReference type="Pfam" id="PF00155"/>
    </source>
</evidence>
<keyword evidence="4 12" id="KW-0032">Aminotransferase</keyword>
<evidence type="ECO:0000256" key="3">
    <source>
        <dbReference type="ARBA" id="ARBA00012748"/>
    </source>
</evidence>
<evidence type="ECO:0000256" key="5">
    <source>
        <dbReference type="ARBA" id="ARBA00022605"/>
    </source>
</evidence>
<dbReference type="RefSeq" id="WP_245703769.1">
    <property type="nucleotide sequence ID" value="NZ_FNHP01000001.1"/>
</dbReference>
<dbReference type="GO" id="GO:0030170">
    <property type="term" value="F:pyridoxal phosphate binding"/>
    <property type="evidence" value="ECO:0007669"/>
    <property type="project" value="InterPro"/>
</dbReference>
<evidence type="ECO:0000256" key="9">
    <source>
        <dbReference type="ARBA" id="ARBA00047481"/>
    </source>
</evidence>
<dbReference type="PANTHER" id="PTHR43643:SF6">
    <property type="entry name" value="HISTIDINOL-PHOSPHATE AMINOTRANSFERASE"/>
    <property type="match status" value="1"/>
</dbReference>
<organism evidence="12 13">
    <name type="scientific">Oryzisolibacter propanilivorax</name>
    <dbReference type="NCBI Taxonomy" id="1527607"/>
    <lineage>
        <taxon>Bacteria</taxon>
        <taxon>Pseudomonadati</taxon>
        <taxon>Pseudomonadota</taxon>
        <taxon>Betaproteobacteria</taxon>
        <taxon>Burkholderiales</taxon>
        <taxon>Comamonadaceae</taxon>
        <taxon>Oryzisolibacter</taxon>
    </lineage>
</organism>
<evidence type="ECO:0000256" key="6">
    <source>
        <dbReference type="ARBA" id="ARBA00022679"/>
    </source>
</evidence>
<dbReference type="Gene3D" id="3.40.640.10">
    <property type="entry name" value="Type I PLP-dependent aspartate aminotransferase-like (Major domain)"/>
    <property type="match status" value="1"/>
</dbReference>
<keyword evidence="7" id="KW-0663">Pyridoxal phosphate</keyword>
<accession>A0A1G9PFK5</accession>
<comment type="pathway">
    <text evidence="1">Amino-acid biosynthesis; L-histidine biosynthesis; L-histidine from 5-phospho-alpha-D-ribose 1-diphosphate: step 7/9.</text>
</comment>
<sequence>MDLDSGMGTLLHGGPDALGVPRHDFSTNANACGPCPMALAALAQANRARYPDPAYTALTAALSAFHEVARERIVLAASASEFIHRITALAARAGVRQVVLPAHGYGDYARAARLWGMAPADDASGTGRCAEWADSGEDPRPSPLPQAAEGAKGGCGAGMESACATLHWACEPASPLGTPDAALDAWPNHPHAPWRVLDRAYAPLRLAAPARPAPDGVWQLFSPNKALGLTGVRGAYAIAPQAATEDGTAARLRALAPSWPLGADGVALLDAWVRPDAQRWLADSLLLLRDWKALQTALCQSLGWQVLPGSLANFFTARLPAGTDVAALLAALRGGGVKLRDCASFGLAGHVRLGVLPPASQQALGAAWACGLADQRAADASRQGYHPA</sequence>
<dbReference type="PANTHER" id="PTHR43643">
    <property type="entry name" value="HISTIDINOL-PHOSPHATE AMINOTRANSFERASE 2"/>
    <property type="match status" value="1"/>
</dbReference>
<dbReference type="GO" id="GO:0000105">
    <property type="term" value="P:L-histidine biosynthetic process"/>
    <property type="evidence" value="ECO:0007669"/>
    <property type="project" value="UniProtKB-KW"/>
</dbReference>
<evidence type="ECO:0000313" key="12">
    <source>
        <dbReference type="EMBL" id="SDL96925.1"/>
    </source>
</evidence>
<dbReference type="EC" id="2.6.1.9" evidence="3"/>
<comment type="similarity">
    <text evidence="2">Belongs to the class-II pyridoxal-phosphate-dependent aminotransferase family. Histidinol-phosphate aminotransferase subfamily.</text>
</comment>
<keyword evidence="5" id="KW-0028">Amino-acid biosynthesis</keyword>
<keyword evidence="13" id="KW-1185">Reference proteome</keyword>
<dbReference type="SUPFAM" id="SSF53383">
    <property type="entry name" value="PLP-dependent transferases"/>
    <property type="match status" value="1"/>
</dbReference>
<evidence type="ECO:0000313" key="13">
    <source>
        <dbReference type="Proteomes" id="UP000198552"/>
    </source>
</evidence>
<comment type="catalytic activity">
    <reaction evidence="9">
        <text>L-histidinol phosphate + 2-oxoglutarate = 3-(imidazol-4-yl)-2-oxopropyl phosphate + L-glutamate</text>
        <dbReference type="Rhea" id="RHEA:23744"/>
        <dbReference type="ChEBI" id="CHEBI:16810"/>
        <dbReference type="ChEBI" id="CHEBI:29985"/>
        <dbReference type="ChEBI" id="CHEBI:57766"/>
        <dbReference type="ChEBI" id="CHEBI:57980"/>
        <dbReference type="EC" id="2.6.1.9"/>
    </reaction>
</comment>
<dbReference type="Pfam" id="PF00155">
    <property type="entry name" value="Aminotran_1_2"/>
    <property type="match status" value="2"/>
</dbReference>
<dbReference type="Proteomes" id="UP000198552">
    <property type="component" value="Unassembled WGS sequence"/>
</dbReference>
<feature type="domain" description="Aminotransferase class I/classII large" evidence="11">
    <location>
        <begin position="225"/>
        <end position="356"/>
    </location>
</feature>
<proteinExistence type="inferred from homology"/>
<dbReference type="InterPro" id="IPR015421">
    <property type="entry name" value="PyrdxlP-dep_Trfase_major"/>
</dbReference>